<keyword evidence="2" id="KW-0732">Signal</keyword>
<evidence type="ECO:0008006" key="9">
    <source>
        <dbReference type="Google" id="ProtNLM"/>
    </source>
</evidence>
<dbReference type="EMBL" id="JAPFFF010000024">
    <property type="protein sequence ID" value="KAK8850025.1"/>
    <property type="molecule type" value="Genomic_DNA"/>
</dbReference>
<dbReference type="Proteomes" id="UP001470230">
    <property type="component" value="Unassembled WGS sequence"/>
</dbReference>
<keyword evidence="8" id="KW-1185">Reference proteome</keyword>
<sequence>MSWISTTESKPWEEKGSIAPHPVSAGTSETVIHIHKDKEEQTIEGFGTCFNELGWTSLNILSKNERNGIIEELFKPGKGANFTICRMPVGANDFSLNWYSYDEHDDDFELKHFSIENDTKTLIPFIKSALKENPNIKIWASPWCPPTWFKRNHHYACHTSGPEFPEQYRNDLKKEDQIDEGEDAFINDEKHLSTYAQYIGKFIDAYKSQGINIFAVMPQNEFNSNQVFPSCVWKAESLNHFVGHYLGPEMAKKGVDVYFGTMERPFERYVDIVLNDPESSKYVKAVGFQWAGKKAIKGIHRRYPNMKLWQTEQECGDGKNNLDYAIYAWGLLNHYLNSGASAYMYWNTSLVDGGISRWGWAQNSLVVVDDKKKTFRYTLEYYIIKHVSHFVLPGAKKIKTTRTVVDDDTDVKTLAFKNPDGKVVIVTGNEAQFEQKVQFEINGQAYDVTLPPLSFNTLVV</sequence>
<feature type="region of interest" description="Disordered" evidence="4">
    <location>
        <begin position="1"/>
        <end position="24"/>
    </location>
</feature>
<evidence type="ECO:0000256" key="4">
    <source>
        <dbReference type="SAM" id="MobiDB-lite"/>
    </source>
</evidence>
<dbReference type="PANTHER" id="PTHR11069:SF23">
    <property type="entry name" value="LYSOSOMAL ACID GLUCOSYLCERAMIDASE"/>
    <property type="match status" value="1"/>
</dbReference>
<evidence type="ECO:0000259" key="5">
    <source>
        <dbReference type="Pfam" id="PF02055"/>
    </source>
</evidence>
<name>A0ABR2HMU7_9EUKA</name>
<organism evidence="7 8">
    <name type="scientific">Tritrichomonas musculus</name>
    <dbReference type="NCBI Taxonomy" id="1915356"/>
    <lineage>
        <taxon>Eukaryota</taxon>
        <taxon>Metamonada</taxon>
        <taxon>Parabasalia</taxon>
        <taxon>Tritrichomonadida</taxon>
        <taxon>Tritrichomonadidae</taxon>
        <taxon>Tritrichomonas</taxon>
    </lineage>
</organism>
<evidence type="ECO:0000313" key="8">
    <source>
        <dbReference type="Proteomes" id="UP001470230"/>
    </source>
</evidence>
<feature type="domain" description="Glycosyl hydrolase family 30 beta sandwich" evidence="6">
    <location>
        <begin position="394"/>
        <end position="458"/>
    </location>
</feature>
<evidence type="ECO:0000259" key="6">
    <source>
        <dbReference type="Pfam" id="PF17189"/>
    </source>
</evidence>
<evidence type="ECO:0000256" key="2">
    <source>
        <dbReference type="ARBA" id="ARBA00022729"/>
    </source>
</evidence>
<evidence type="ECO:0000256" key="3">
    <source>
        <dbReference type="ARBA" id="ARBA00022801"/>
    </source>
</evidence>
<accession>A0ABR2HMU7</accession>
<evidence type="ECO:0000256" key="1">
    <source>
        <dbReference type="ARBA" id="ARBA00005382"/>
    </source>
</evidence>
<feature type="domain" description="Glycosyl hydrolase family 30 TIM-barrel" evidence="5">
    <location>
        <begin position="188"/>
        <end position="391"/>
    </location>
</feature>
<dbReference type="PANTHER" id="PTHR11069">
    <property type="entry name" value="GLUCOSYLCERAMIDASE"/>
    <property type="match status" value="1"/>
</dbReference>
<dbReference type="Pfam" id="PF17189">
    <property type="entry name" value="Glyco_hydro_30C"/>
    <property type="match status" value="1"/>
</dbReference>
<dbReference type="SUPFAM" id="SSF51445">
    <property type="entry name" value="(Trans)glycosidases"/>
    <property type="match status" value="1"/>
</dbReference>
<dbReference type="Gene3D" id="3.20.20.80">
    <property type="entry name" value="Glycosidases"/>
    <property type="match status" value="1"/>
</dbReference>
<dbReference type="InterPro" id="IPR001139">
    <property type="entry name" value="Glyco_hydro_30"/>
</dbReference>
<dbReference type="Gene3D" id="2.60.40.1180">
    <property type="entry name" value="Golgi alpha-mannosidase II"/>
    <property type="match status" value="1"/>
</dbReference>
<protein>
    <recommendedName>
        <fullName evidence="9">Beta-glycosidase</fullName>
    </recommendedName>
</protein>
<comment type="similarity">
    <text evidence="1">Belongs to the glycosyl hydrolase 30 family.</text>
</comment>
<dbReference type="PRINTS" id="PR00843">
    <property type="entry name" value="GLHYDRLASE30"/>
</dbReference>
<dbReference type="InterPro" id="IPR017853">
    <property type="entry name" value="GH"/>
</dbReference>
<proteinExistence type="inferred from homology"/>
<reference evidence="7 8" key="1">
    <citation type="submission" date="2024-04" db="EMBL/GenBank/DDBJ databases">
        <title>Tritrichomonas musculus Genome.</title>
        <authorList>
            <person name="Alves-Ferreira E."/>
            <person name="Grigg M."/>
            <person name="Lorenzi H."/>
            <person name="Galac M."/>
        </authorList>
    </citation>
    <scope>NUCLEOTIDE SEQUENCE [LARGE SCALE GENOMIC DNA]</scope>
    <source>
        <strain evidence="7 8">EAF2021</strain>
    </source>
</reference>
<dbReference type="InterPro" id="IPR033452">
    <property type="entry name" value="GH30_C"/>
</dbReference>
<feature type="domain" description="Glycosyl hydrolase family 30 TIM-barrel" evidence="5">
    <location>
        <begin position="43"/>
        <end position="154"/>
    </location>
</feature>
<evidence type="ECO:0000313" key="7">
    <source>
        <dbReference type="EMBL" id="KAK8850025.1"/>
    </source>
</evidence>
<gene>
    <name evidence="7" type="ORF">M9Y10_018136</name>
</gene>
<dbReference type="Pfam" id="PF02055">
    <property type="entry name" value="Glyco_hydro_30"/>
    <property type="match status" value="2"/>
</dbReference>
<dbReference type="InterPro" id="IPR033453">
    <property type="entry name" value="Glyco_hydro_30_TIM-barrel"/>
</dbReference>
<comment type="caution">
    <text evidence="7">The sequence shown here is derived from an EMBL/GenBank/DDBJ whole genome shotgun (WGS) entry which is preliminary data.</text>
</comment>
<dbReference type="InterPro" id="IPR013780">
    <property type="entry name" value="Glyco_hydro_b"/>
</dbReference>
<keyword evidence="3" id="KW-0378">Hydrolase</keyword>